<dbReference type="Proteomes" id="UP000470302">
    <property type="component" value="Unassembled WGS sequence"/>
</dbReference>
<evidence type="ECO:0000256" key="1">
    <source>
        <dbReference type="SAM" id="SignalP"/>
    </source>
</evidence>
<dbReference type="RefSeq" id="WP_161099403.1">
    <property type="nucleotide sequence ID" value="NZ_WWCW01000132.1"/>
</dbReference>
<keyword evidence="1" id="KW-0732">Signal</keyword>
<protein>
    <submittedName>
        <fullName evidence="2">Uncharacterized protein</fullName>
    </submittedName>
</protein>
<comment type="caution">
    <text evidence="2">The sequence shown here is derived from an EMBL/GenBank/DDBJ whole genome shotgun (WGS) entry which is preliminary data.</text>
</comment>
<name>A0A845G8N6_9BURK</name>
<proteinExistence type="predicted"/>
<feature type="signal peptide" evidence="1">
    <location>
        <begin position="1"/>
        <end position="27"/>
    </location>
</feature>
<dbReference type="AlphaFoldDB" id="A0A845G8N6"/>
<evidence type="ECO:0000313" key="3">
    <source>
        <dbReference type="Proteomes" id="UP000470302"/>
    </source>
</evidence>
<dbReference type="EMBL" id="WWCW01000132">
    <property type="protein sequence ID" value="MYM90664.1"/>
    <property type="molecule type" value="Genomic_DNA"/>
</dbReference>
<evidence type="ECO:0000313" key="2">
    <source>
        <dbReference type="EMBL" id="MYM90664.1"/>
    </source>
</evidence>
<reference evidence="2 3" key="1">
    <citation type="submission" date="2020-01" db="EMBL/GenBank/DDBJ databases">
        <title>Novel species isolated from a subtropical stream in China.</title>
        <authorList>
            <person name="Lu H."/>
        </authorList>
    </citation>
    <scope>NUCLEOTIDE SEQUENCE [LARGE SCALE GENOMIC DNA]</scope>
    <source>
        <strain evidence="2 3">FT82W</strain>
    </source>
</reference>
<accession>A0A845G8N6</accession>
<organism evidence="2 3">
    <name type="scientific">Duganella vulcania</name>
    <dbReference type="NCBI Taxonomy" id="2692166"/>
    <lineage>
        <taxon>Bacteria</taxon>
        <taxon>Pseudomonadati</taxon>
        <taxon>Pseudomonadota</taxon>
        <taxon>Betaproteobacteria</taxon>
        <taxon>Burkholderiales</taxon>
        <taxon>Oxalobacteraceae</taxon>
        <taxon>Telluria group</taxon>
        <taxon>Duganella</taxon>
    </lineage>
</organism>
<sequence>MRRYTQGLRLRGSQLLLAAMLCGVCHAAPIPDATLRKMRMAVAECVARRMPPDRICLRMRAKFGYTVYGRSVFGDKGTDILVQIGNGVDITFLATIGRVPYCGAARACPG</sequence>
<feature type="chain" id="PRO_5032340439" evidence="1">
    <location>
        <begin position="28"/>
        <end position="110"/>
    </location>
</feature>
<gene>
    <name evidence="2" type="ORF">GTP91_26260</name>
</gene>